<comment type="caution">
    <text evidence="2">The sequence shown here is derived from an EMBL/GenBank/DDBJ whole genome shotgun (WGS) entry which is preliminary data.</text>
</comment>
<dbReference type="Proteomes" id="UP001500418">
    <property type="component" value="Unassembled WGS sequence"/>
</dbReference>
<dbReference type="EMBL" id="BAAAID010000044">
    <property type="protein sequence ID" value="GAA0943230.1"/>
    <property type="molecule type" value="Genomic_DNA"/>
</dbReference>
<organism evidence="2 3">
    <name type="scientific">Streptomyces rhizosphaericus</name>
    <dbReference type="NCBI Taxonomy" id="114699"/>
    <lineage>
        <taxon>Bacteria</taxon>
        <taxon>Bacillati</taxon>
        <taxon>Actinomycetota</taxon>
        <taxon>Actinomycetes</taxon>
        <taxon>Kitasatosporales</taxon>
        <taxon>Streptomycetaceae</taxon>
        <taxon>Streptomyces</taxon>
        <taxon>Streptomyces violaceusniger group</taxon>
    </lineage>
</organism>
<keyword evidence="3" id="KW-1185">Reference proteome</keyword>
<name>A0ABN1QIL5_9ACTN</name>
<proteinExistence type="predicted"/>
<feature type="region of interest" description="Disordered" evidence="1">
    <location>
        <begin position="32"/>
        <end position="91"/>
    </location>
</feature>
<sequence>MAGRVGGWPRWSMLMSQSPAVPVLHRPPWQRTVAGTLRGRRPVAPAGRGHRPGGDTHLHGDGPLTAKSPFEALKGDPLDICGEEKSPGAERYVPPTVCRMASTS</sequence>
<protein>
    <submittedName>
        <fullName evidence="2">Uncharacterized protein</fullName>
    </submittedName>
</protein>
<feature type="compositionally biased region" description="Basic and acidic residues" evidence="1">
    <location>
        <begin position="73"/>
        <end position="88"/>
    </location>
</feature>
<evidence type="ECO:0000313" key="3">
    <source>
        <dbReference type="Proteomes" id="UP001500418"/>
    </source>
</evidence>
<evidence type="ECO:0000313" key="2">
    <source>
        <dbReference type="EMBL" id="GAA0943230.1"/>
    </source>
</evidence>
<accession>A0ABN1QIL5</accession>
<gene>
    <name evidence="2" type="ORF">GCM10009575_060210</name>
</gene>
<evidence type="ECO:0000256" key="1">
    <source>
        <dbReference type="SAM" id="MobiDB-lite"/>
    </source>
</evidence>
<reference evidence="2 3" key="1">
    <citation type="journal article" date="2019" name="Int. J. Syst. Evol. Microbiol.">
        <title>The Global Catalogue of Microorganisms (GCM) 10K type strain sequencing project: providing services to taxonomists for standard genome sequencing and annotation.</title>
        <authorList>
            <consortium name="The Broad Institute Genomics Platform"/>
            <consortium name="The Broad Institute Genome Sequencing Center for Infectious Disease"/>
            <person name="Wu L."/>
            <person name="Ma J."/>
        </authorList>
    </citation>
    <scope>NUCLEOTIDE SEQUENCE [LARGE SCALE GENOMIC DNA]</scope>
    <source>
        <strain evidence="2 3">JCM 11444</strain>
    </source>
</reference>